<evidence type="ECO:0000313" key="2">
    <source>
        <dbReference type="Proteomes" id="UP000077881"/>
    </source>
</evidence>
<name>A0A177ZV65_9BACI</name>
<dbReference type="AlphaFoldDB" id="A0A177ZV65"/>
<dbReference type="Proteomes" id="UP000077881">
    <property type="component" value="Unassembled WGS sequence"/>
</dbReference>
<sequence length="68" mass="8139">MIIHGHRVSIAVTDRRQSWLYFLCKSDSLFVLSNYRNEMGKKWRGICQNVNSDFAKTAIRIEDRFFLR</sequence>
<protein>
    <submittedName>
        <fullName evidence="1">Uncharacterized protein</fullName>
    </submittedName>
</protein>
<organism evidence="1 2">
    <name type="scientific">Lederbergia galactosidilytica</name>
    <dbReference type="NCBI Taxonomy" id="217031"/>
    <lineage>
        <taxon>Bacteria</taxon>
        <taxon>Bacillati</taxon>
        <taxon>Bacillota</taxon>
        <taxon>Bacilli</taxon>
        <taxon>Bacillales</taxon>
        <taxon>Bacillaceae</taxon>
        <taxon>Lederbergia</taxon>
    </lineage>
</organism>
<dbReference type="PATRIC" id="fig|217031.6.peg.2474"/>
<proteinExistence type="predicted"/>
<dbReference type="EMBL" id="LDJR01000048">
    <property type="protein sequence ID" value="OAK70748.1"/>
    <property type="molecule type" value="Genomic_DNA"/>
</dbReference>
<gene>
    <name evidence="1" type="ORF">ABB05_11580</name>
</gene>
<keyword evidence="2" id="KW-1185">Reference proteome</keyword>
<comment type="caution">
    <text evidence="1">The sequence shown here is derived from an EMBL/GenBank/DDBJ whole genome shotgun (WGS) entry which is preliminary data.</text>
</comment>
<accession>A0A177ZV65</accession>
<evidence type="ECO:0000313" key="1">
    <source>
        <dbReference type="EMBL" id="OAK70748.1"/>
    </source>
</evidence>
<reference evidence="1 2" key="1">
    <citation type="submission" date="2015-05" db="EMBL/GenBank/DDBJ databases">
        <title>Comparison of genome.</title>
        <authorList>
            <person name="Zheng Z."/>
            <person name="Sun M."/>
        </authorList>
    </citation>
    <scope>NUCLEOTIDE SEQUENCE [LARGE SCALE GENOMIC DNA]</scope>
    <source>
        <strain evidence="1 2">G25-74</strain>
    </source>
</reference>